<sequence length="93" mass="10442">MAPGDDLASVALAYNKLNNHQLSSSPKWRVLLRRINKEKKKIFGSSTRRIRASYDPSSYLKNFDNGSNEEADCISKLLTARFVDLSMVSGGKY</sequence>
<dbReference type="Gramene" id="RZC50414">
    <property type="protein sequence ID" value="RZC50414"/>
    <property type="gene ID" value="C5167_018836"/>
</dbReference>
<dbReference type="Proteomes" id="UP000316621">
    <property type="component" value="Chromosome 2"/>
</dbReference>
<dbReference type="EMBL" id="CM010716">
    <property type="protein sequence ID" value="RZC50414.1"/>
    <property type="molecule type" value="Genomic_DNA"/>
</dbReference>
<reference evidence="1 2" key="1">
    <citation type="journal article" date="2018" name="Science">
        <title>The opium poppy genome and morphinan production.</title>
        <authorList>
            <person name="Guo L."/>
            <person name="Winzer T."/>
            <person name="Yang X."/>
            <person name="Li Y."/>
            <person name="Ning Z."/>
            <person name="He Z."/>
            <person name="Teodor R."/>
            <person name="Lu Y."/>
            <person name="Bowser T.A."/>
            <person name="Graham I.A."/>
            <person name="Ye K."/>
        </authorList>
    </citation>
    <scope>NUCLEOTIDE SEQUENCE [LARGE SCALE GENOMIC DNA]</scope>
    <source>
        <strain evidence="2">cv. HN1</strain>
        <tissue evidence="1">Leaves</tissue>
    </source>
</reference>
<protein>
    <submittedName>
        <fullName evidence="1">Uncharacterized protein</fullName>
    </submittedName>
</protein>
<keyword evidence="2" id="KW-1185">Reference proteome</keyword>
<evidence type="ECO:0000313" key="1">
    <source>
        <dbReference type="EMBL" id="RZC50414.1"/>
    </source>
</evidence>
<dbReference type="OMA" id="SSKMRWK"/>
<evidence type="ECO:0000313" key="2">
    <source>
        <dbReference type="Proteomes" id="UP000316621"/>
    </source>
</evidence>
<name>A0A4Y7INF3_PAPSO</name>
<proteinExistence type="predicted"/>
<organism evidence="1 2">
    <name type="scientific">Papaver somniferum</name>
    <name type="common">Opium poppy</name>
    <dbReference type="NCBI Taxonomy" id="3469"/>
    <lineage>
        <taxon>Eukaryota</taxon>
        <taxon>Viridiplantae</taxon>
        <taxon>Streptophyta</taxon>
        <taxon>Embryophyta</taxon>
        <taxon>Tracheophyta</taxon>
        <taxon>Spermatophyta</taxon>
        <taxon>Magnoliopsida</taxon>
        <taxon>Ranunculales</taxon>
        <taxon>Papaveraceae</taxon>
        <taxon>Papaveroideae</taxon>
        <taxon>Papaver</taxon>
    </lineage>
</organism>
<gene>
    <name evidence="1" type="ORF">C5167_018836</name>
</gene>
<dbReference type="AlphaFoldDB" id="A0A4Y7INF3"/>
<accession>A0A4Y7INF3</accession>